<accession>A0A0L0NC86</accession>
<organism evidence="4 5">
    <name type="scientific">Tolypocladium ophioglossoides (strain CBS 100239)</name>
    <name type="common">Snaketongue truffleclub</name>
    <name type="synonym">Elaphocordyceps ophioglossoides</name>
    <dbReference type="NCBI Taxonomy" id="1163406"/>
    <lineage>
        <taxon>Eukaryota</taxon>
        <taxon>Fungi</taxon>
        <taxon>Dikarya</taxon>
        <taxon>Ascomycota</taxon>
        <taxon>Pezizomycotina</taxon>
        <taxon>Sordariomycetes</taxon>
        <taxon>Hypocreomycetidae</taxon>
        <taxon>Hypocreales</taxon>
        <taxon>Ophiocordycipitaceae</taxon>
        <taxon>Tolypocladium</taxon>
    </lineage>
</organism>
<dbReference type="STRING" id="1163406.A0A0L0NC86"/>
<evidence type="ECO:0000256" key="2">
    <source>
        <dbReference type="ARBA" id="ARBA00023002"/>
    </source>
</evidence>
<dbReference type="EMBL" id="LFRF01000007">
    <property type="protein sequence ID" value="KND91772.1"/>
    <property type="molecule type" value="Genomic_DNA"/>
</dbReference>
<feature type="domain" description="Cupin type-2" evidence="3">
    <location>
        <begin position="59"/>
        <end position="117"/>
    </location>
</feature>
<proteinExistence type="predicted"/>
<keyword evidence="5" id="KW-1185">Reference proteome</keyword>
<sequence length="119" mass="13368">MDTVMDEYLQALPAKHLEPLWSRMNMMVPPTPNSVARLYMWNMNTLGIPVSIDTIYGGLQHINPGETAPAHRHIAYACRYIIVGEGFAAVEGKKMPVIRGDVVVTPSWHWHDHGNESFA</sequence>
<keyword evidence="2" id="KW-0560">Oxidoreductase</keyword>
<protein>
    <submittedName>
        <fullName evidence="4">Gentisate 1,2-dioxygenase</fullName>
    </submittedName>
</protein>
<keyword evidence="1 4" id="KW-0223">Dioxygenase</keyword>
<dbReference type="OrthoDB" id="2205143at2759"/>
<evidence type="ECO:0000313" key="4">
    <source>
        <dbReference type="EMBL" id="KND91772.1"/>
    </source>
</evidence>
<dbReference type="SUPFAM" id="SSF51182">
    <property type="entry name" value="RmlC-like cupins"/>
    <property type="match status" value="1"/>
</dbReference>
<dbReference type="InterPro" id="IPR013096">
    <property type="entry name" value="Cupin_2"/>
</dbReference>
<gene>
    <name evidence="4" type="ORF">TOPH_03500</name>
</gene>
<dbReference type="Proteomes" id="UP000036947">
    <property type="component" value="Unassembled WGS sequence"/>
</dbReference>
<dbReference type="PANTHER" id="PTHR41517:SF1">
    <property type="entry name" value="CUPIN"/>
    <property type="match status" value="1"/>
</dbReference>
<name>A0A0L0NC86_TOLOC</name>
<reference evidence="4 5" key="1">
    <citation type="journal article" date="2015" name="BMC Genomics">
        <title>The genome of the truffle-parasite Tolypocladium ophioglossoides and the evolution of antifungal peptaibiotics.</title>
        <authorList>
            <person name="Quandt C.A."/>
            <person name="Bushley K.E."/>
            <person name="Spatafora J.W."/>
        </authorList>
    </citation>
    <scope>NUCLEOTIDE SEQUENCE [LARGE SCALE GENOMIC DNA]</scope>
    <source>
        <strain evidence="4 5">CBS 100239</strain>
    </source>
</reference>
<evidence type="ECO:0000313" key="5">
    <source>
        <dbReference type="Proteomes" id="UP000036947"/>
    </source>
</evidence>
<dbReference type="PANTHER" id="PTHR41517">
    <property type="entry name" value="1,2-DIOXYGENASE PROTEIN-RELATED"/>
    <property type="match status" value="1"/>
</dbReference>
<dbReference type="AlphaFoldDB" id="A0A0L0NC86"/>
<evidence type="ECO:0000259" key="3">
    <source>
        <dbReference type="Pfam" id="PF07883"/>
    </source>
</evidence>
<dbReference type="InterPro" id="IPR011051">
    <property type="entry name" value="RmlC_Cupin_sf"/>
</dbReference>
<dbReference type="Pfam" id="PF07883">
    <property type="entry name" value="Cupin_2"/>
    <property type="match status" value="1"/>
</dbReference>
<comment type="caution">
    <text evidence="4">The sequence shown here is derived from an EMBL/GenBank/DDBJ whole genome shotgun (WGS) entry which is preliminary data.</text>
</comment>
<dbReference type="InterPro" id="IPR014710">
    <property type="entry name" value="RmlC-like_jellyroll"/>
</dbReference>
<dbReference type="Gene3D" id="2.60.120.10">
    <property type="entry name" value="Jelly Rolls"/>
    <property type="match status" value="1"/>
</dbReference>
<dbReference type="InterPro" id="IPR047183">
    <property type="entry name" value="GDO-like"/>
</dbReference>
<dbReference type="GO" id="GO:0051213">
    <property type="term" value="F:dioxygenase activity"/>
    <property type="evidence" value="ECO:0007669"/>
    <property type="project" value="UniProtKB-KW"/>
</dbReference>
<evidence type="ECO:0000256" key="1">
    <source>
        <dbReference type="ARBA" id="ARBA00022964"/>
    </source>
</evidence>